<keyword evidence="1" id="KW-0472">Membrane</keyword>
<dbReference type="EnsemblPlants" id="TuG1812G0700000818.01.T01">
    <property type="protein sequence ID" value="TuG1812G0700000818.01.T01"/>
    <property type="gene ID" value="TuG1812G0700000818.01"/>
</dbReference>
<evidence type="ECO:0000313" key="3">
    <source>
        <dbReference type="Proteomes" id="UP000015106"/>
    </source>
</evidence>
<reference evidence="3" key="1">
    <citation type="journal article" date="2013" name="Nature">
        <title>Draft genome of the wheat A-genome progenitor Triticum urartu.</title>
        <authorList>
            <person name="Ling H.Q."/>
            <person name="Zhao S."/>
            <person name="Liu D."/>
            <person name="Wang J."/>
            <person name="Sun H."/>
            <person name="Zhang C."/>
            <person name="Fan H."/>
            <person name="Li D."/>
            <person name="Dong L."/>
            <person name="Tao Y."/>
            <person name="Gao C."/>
            <person name="Wu H."/>
            <person name="Li Y."/>
            <person name="Cui Y."/>
            <person name="Guo X."/>
            <person name="Zheng S."/>
            <person name="Wang B."/>
            <person name="Yu K."/>
            <person name="Liang Q."/>
            <person name="Yang W."/>
            <person name="Lou X."/>
            <person name="Chen J."/>
            <person name="Feng M."/>
            <person name="Jian J."/>
            <person name="Zhang X."/>
            <person name="Luo G."/>
            <person name="Jiang Y."/>
            <person name="Liu J."/>
            <person name="Wang Z."/>
            <person name="Sha Y."/>
            <person name="Zhang B."/>
            <person name="Wu H."/>
            <person name="Tang D."/>
            <person name="Shen Q."/>
            <person name="Xue P."/>
            <person name="Zou S."/>
            <person name="Wang X."/>
            <person name="Liu X."/>
            <person name="Wang F."/>
            <person name="Yang Y."/>
            <person name="An X."/>
            <person name="Dong Z."/>
            <person name="Zhang K."/>
            <person name="Zhang X."/>
            <person name="Luo M.C."/>
            <person name="Dvorak J."/>
            <person name="Tong Y."/>
            <person name="Wang J."/>
            <person name="Yang H."/>
            <person name="Li Z."/>
            <person name="Wang D."/>
            <person name="Zhang A."/>
            <person name="Wang J."/>
        </authorList>
    </citation>
    <scope>NUCLEOTIDE SEQUENCE</scope>
    <source>
        <strain evidence="3">cv. G1812</strain>
    </source>
</reference>
<protein>
    <submittedName>
        <fullName evidence="2">Uncharacterized protein</fullName>
    </submittedName>
</protein>
<sequence length="77" mass="8647">MLSTEESCASVVESCWLKNSAEKVCHLALILFPTICVYCSFLPVRTWIQSICICQALCKYCGQFVICLANNKAEQSY</sequence>
<proteinExistence type="predicted"/>
<dbReference type="AlphaFoldDB" id="A0A8R7QUH8"/>
<dbReference type="Gramene" id="TuG1812G0700000818.01.T01">
    <property type="protein sequence ID" value="TuG1812G0700000818.01.T01"/>
    <property type="gene ID" value="TuG1812G0700000818.01"/>
</dbReference>
<reference evidence="2" key="3">
    <citation type="submission" date="2022-06" db="UniProtKB">
        <authorList>
            <consortium name="EnsemblPlants"/>
        </authorList>
    </citation>
    <scope>IDENTIFICATION</scope>
</reference>
<evidence type="ECO:0000313" key="2">
    <source>
        <dbReference type="EnsemblPlants" id="TuG1812G0700000818.01.T01"/>
    </source>
</evidence>
<reference evidence="2" key="2">
    <citation type="submission" date="2018-03" db="EMBL/GenBank/DDBJ databases">
        <title>The Triticum urartu genome reveals the dynamic nature of wheat genome evolution.</title>
        <authorList>
            <person name="Ling H."/>
            <person name="Ma B."/>
            <person name="Shi X."/>
            <person name="Liu H."/>
            <person name="Dong L."/>
            <person name="Sun H."/>
            <person name="Cao Y."/>
            <person name="Gao Q."/>
            <person name="Zheng S."/>
            <person name="Li Y."/>
            <person name="Yu Y."/>
            <person name="Du H."/>
            <person name="Qi M."/>
            <person name="Li Y."/>
            <person name="Yu H."/>
            <person name="Cui Y."/>
            <person name="Wang N."/>
            <person name="Chen C."/>
            <person name="Wu H."/>
            <person name="Zhao Y."/>
            <person name="Zhang J."/>
            <person name="Li Y."/>
            <person name="Zhou W."/>
            <person name="Zhang B."/>
            <person name="Hu W."/>
            <person name="Eijk M."/>
            <person name="Tang J."/>
            <person name="Witsenboer H."/>
            <person name="Zhao S."/>
            <person name="Li Z."/>
            <person name="Zhang A."/>
            <person name="Wang D."/>
            <person name="Liang C."/>
        </authorList>
    </citation>
    <scope>NUCLEOTIDE SEQUENCE [LARGE SCALE GENOMIC DNA]</scope>
    <source>
        <strain evidence="2">cv. G1812</strain>
    </source>
</reference>
<evidence type="ECO:0000256" key="1">
    <source>
        <dbReference type="SAM" id="Phobius"/>
    </source>
</evidence>
<accession>A0A8R7QUH8</accession>
<keyword evidence="3" id="KW-1185">Reference proteome</keyword>
<keyword evidence="1" id="KW-0812">Transmembrane</keyword>
<feature type="transmembrane region" description="Helical" evidence="1">
    <location>
        <begin position="27"/>
        <end position="48"/>
    </location>
</feature>
<keyword evidence="1" id="KW-1133">Transmembrane helix</keyword>
<dbReference type="Proteomes" id="UP000015106">
    <property type="component" value="Chromosome 7"/>
</dbReference>
<organism evidence="2 3">
    <name type="scientific">Triticum urartu</name>
    <name type="common">Red wild einkorn</name>
    <name type="synonym">Crithodium urartu</name>
    <dbReference type="NCBI Taxonomy" id="4572"/>
    <lineage>
        <taxon>Eukaryota</taxon>
        <taxon>Viridiplantae</taxon>
        <taxon>Streptophyta</taxon>
        <taxon>Embryophyta</taxon>
        <taxon>Tracheophyta</taxon>
        <taxon>Spermatophyta</taxon>
        <taxon>Magnoliopsida</taxon>
        <taxon>Liliopsida</taxon>
        <taxon>Poales</taxon>
        <taxon>Poaceae</taxon>
        <taxon>BOP clade</taxon>
        <taxon>Pooideae</taxon>
        <taxon>Triticodae</taxon>
        <taxon>Triticeae</taxon>
        <taxon>Triticinae</taxon>
        <taxon>Triticum</taxon>
    </lineage>
</organism>
<name>A0A8R7QUH8_TRIUA</name>